<comment type="caution">
    <text evidence="2">The sequence shown here is derived from an EMBL/GenBank/DDBJ whole genome shotgun (WGS) entry which is preliminary data.</text>
</comment>
<dbReference type="PANTHER" id="PTHR38846">
    <property type="entry name" value="C3H1-TYPE DOMAIN-CONTAINING PROTEIN"/>
    <property type="match status" value="1"/>
</dbReference>
<proteinExistence type="predicted"/>
<feature type="region of interest" description="Disordered" evidence="1">
    <location>
        <begin position="53"/>
        <end position="82"/>
    </location>
</feature>
<dbReference type="PANTHER" id="PTHR38846:SF1">
    <property type="entry name" value="C3H1-TYPE DOMAIN-CONTAINING PROTEIN"/>
    <property type="match status" value="1"/>
</dbReference>
<dbReference type="EMBL" id="JAVRRL010000004">
    <property type="protein sequence ID" value="KAK5117533.1"/>
    <property type="molecule type" value="Genomic_DNA"/>
</dbReference>
<dbReference type="AlphaFoldDB" id="A0AAN7TPG2"/>
<protein>
    <submittedName>
        <fullName evidence="2">Uncharacterized protein</fullName>
    </submittedName>
</protein>
<reference evidence="2" key="1">
    <citation type="submission" date="2023-08" db="EMBL/GenBank/DDBJ databases">
        <title>Black Yeasts Isolated from many extreme environments.</title>
        <authorList>
            <person name="Coleine C."/>
            <person name="Stajich J.E."/>
            <person name="Selbmann L."/>
        </authorList>
    </citation>
    <scope>NUCLEOTIDE SEQUENCE</scope>
    <source>
        <strain evidence="2">CCFEE 5401</strain>
    </source>
</reference>
<feature type="compositionally biased region" description="Polar residues" evidence="1">
    <location>
        <begin position="53"/>
        <end position="68"/>
    </location>
</feature>
<gene>
    <name evidence="2" type="ORF">LTR62_004955</name>
</gene>
<evidence type="ECO:0000313" key="3">
    <source>
        <dbReference type="Proteomes" id="UP001310890"/>
    </source>
</evidence>
<dbReference type="Proteomes" id="UP001310890">
    <property type="component" value="Unassembled WGS sequence"/>
</dbReference>
<evidence type="ECO:0000313" key="2">
    <source>
        <dbReference type="EMBL" id="KAK5117533.1"/>
    </source>
</evidence>
<name>A0AAN7TPG2_9PEZI</name>
<organism evidence="2 3">
    <name type="scientific">Meristemomyces frigidus</name>
    <dbReference type="NCBI Taxonomy" id="1508187"/>
    <lineage>
        <taxon>Eukaryota</taxon>
        <taxon>Fungi</taxon>
        <taxon>Dikarya</taxon>
        <taxon>Ascomycota</taxon>
        <taxon>Pezizomycotina</taxon>
        <taxon>Dothideomycetes</taxon>
        <taxon>Dothideomycetidae</taxon>
        <taxon>Mycosphaerellales</taxon>
        <taxon>Teratosphaeriaceae</taxon>
        <taxon>Meristemomyces</taxon>
    </lineage>
</organism>
<accession>A0AAN7TPG2</accession>
<sequence length="254" mass="26851">MPHQSTYIDRVQAARLNLDADALATYLERLGINTTATTGASATVKATPISDQITSAAPSARTPPSTTNKKAKGGARLPSTAALSSRGTGVVLTFAASSARENSSEAPSTSFSGVLLTPSGTHAHSRRATAVSTTPSDTESAATMKATGTSIGGTTVLSSEDILAFFNDHYGRSEDRLEAWQKLCEHLAIFPIPGSIKKCKSALRTLNINIRDFVLAHQNTNSLLDIPPFTPSAKTCAHTARGGIRRMWQKLIRS</sequence>
<evidence type="ECO:0000256" key="1">
    <source>
        <dbReference type="SAM" id="MobiDB-lite"/>
    </source>
</evidence>